<organism evidence="1 2">
    <name type="scientific">Necator americanus</name>
    <name type="common">Human hookworm</name>
    <dbReference type="NCBI Taxonomy" id="51031"/>
    <lineage>
        <taxon>Eukaryota</taxon>
        <taxon>Metazoa</taxon>
        <taxon>Ecdysozoa</taxon>
        <taxon>Nematoda</taxon>
        <taxon>Chromadorea</taxon>
        <taxon>Rhabditida</taxon>
        <taxon>Rhabditina</taxon>
        <taxon>Rhabditomorpha</taxon>
        <taxon>Strongyloidea</taxon>
        <taxon>Ancylostomatidae</taxon>
        <taxon>Bunostominae</taxon>
        <taxon>Necator</taxon>
    </lineage>
</organism>
<reference evidence="1 2" key="1">
    <citation type="submission" date="2023-08" db="EMBL/GenBank/DDBJ databases">
        <title>A Necator americanus chromosomal reference genome.</title>
        <authorList>
            <person name="Ilik V."/>
            <person name="Petrzelkova K.J."/>
            <person name="Pardy F."/>
            <person name="Fuh T."/>
            <person name="Niatou-Singa F.S."/>
            <person name="Gouil Q."/>
            <person name="Baker L."/>
            <person name="Ritchie M.E."/>
            <person name="Jex A.R."/>
            <person name="Gazzola D."/>
            <person name="Li H."/>
            <person name="Toshio Fujiwara R."/>
            <person name="Zhan B."/>
            <person name="Aroian R.V."/>
            <person name="Pafco B."/>
            <person name="Schwarz E.M."/>
        </authorList>
    </citation>
    <scope>NUCLEOTIDE SEQUENCE [LARGE SCALE GENOMIC DNA]</scope>
    <source>
        <strain evidence="1 2">Aroian</strain>
        <tissue evidence="1">Whole animal</tissue>
    </source>
</reference>
<dbReference type="EMBL" id="JAVFWL010000006">
    <property type="protein sequence ID" value="KAK6762794.1"/>
    <property type="molecule type" value="Genomic_DNA"/>
</dbReference>
<evidence type="ECO:0000313" key="1">
    <source>
        <dbReference type="EMBL" id="KAK6762794.1"/>
    </source>
</evidence>
<dbReference type="Proteomes" id="UP001303046">
    <property type="component" value="Unassembled WGS sequence"/>
</dbReference>
<gene>
    <name evidence="1" type="primary">Necator_chrX.g23649</name>
    <name evidence="1" type="ORF">RB195_023485</name>
</gene>
<comment type="caution">
    <text evidence="1">The sequence shown here is derived from an EMBL/GenBank/DDBJ whole genome shotgun (WGS) entry which is preliminary data.</text>
</comment>
<sequence>MVTRDHGYTLSAKAMVEASAYRTSIVAQTRNDEIRGRTISQFDPGKVRADHQQVLKVWHDRGPPKVRKTSIVMANRLVDPEPISNSLKECRALDAWTCSEEHLRTAFSDKKVFTVEDAFIGQNHHVLSRISRKANRRGRIVNRAAHAAQVMVWAAACAIGKTPLVFVEPGTKIGKEYYLKIILENELLPWP</sequence>
<name>A0ABR1EJE2_NECAM</name>
<dbReference type="InterPro" id="IPR036397">
    <property type="entry name" value="RNaseH_sf"/>
</dbReference>
<dbReference type="Gene3D" id="3.30.420.10">
    <property type="entry name" value="Ribonuclease H-like superfamily/Ribonuclease H"/>
    <property type="match status" value="1"/>
</dbReference>
<protein>
    <submittedName>
        <fullName evidence="1">Uncharacterized protein</fullName>
    </submittedName>
</protein>
<evidence type="ECO:0000313" key="2">
    <source>
        <dbReference type="Proteomes" id="UP001303046"/>
    </source>
</evidence>
<dbReference type="PANTHER" id="PTHR46068:SF1">
    <property type="entry name" value="TRANSPOSASE IS30-LIKE HTH DOMAIN-CONTAINING PROTEIN"/>
    <property type="match status" value="1"/>
</dbReference>
<dbReference type="PANTHER" id="PTHR46068">
    <property type="entry name" value="PROTEIN CBG27172"/>
    <property type="match status" value="1"/>
</dbReference>
<keyword evidence="2" id="KW-1185">Reference proteome</keyword>
<proteinExistence type="predicted"/>
<accession>A0ABR1EJE2</accession>